<proteinExistence type="predicted"/>
<keyword evidence="2" id="KW-1185">Reference proteome</keyword>
<name>A0A8S4R2K3_9NEOP</name>
<evidence type="ECO:0000313" key="1">
    <source>
        <dbReference type="EMBL" id="CAH2230177.1"/>
    </source>
</evidence>
<dbReference type="Proteomes" id="UP000838756">
    <property type="component" value="Unassembled WGS sequence"/>
</dbReference>
<reference evidence="1" key="1">
    <citation type="submission" date="2022-03" db="EMBL/GenBank/DDBJ databases">
        <authorList>
            <person name="Lindestad O."/>
        </authorList>
    </citation>
    <scope>NUCLEOTIDE SEQUENCE</scope>
</reference>
<sequence length="95" mass="10851">MFRRSVGGRATRLELAQAPAPRLLADDSLARVETYFYKGLAVRDACASDLPRRRRKRLRDRTPRFVQLTVNIARRHDLDATHSIALWSCSSISRA</sequence>
<dbReference type="AlphaFoldDB" id="A0A8S4R2K3"/>
<evidence type="ECO:0000313" key="2">
    <source>
        <dbReference type="Proteomes" id="UP000838756"/>
    </source>
</evidence>
<comment type="caution">
    <text evidence="1">The sequence shown here is derived from an EMBL/GenBank/DDBJ whole genome shotgun (WGS) entry which is preliminary data.</text>
</comment>
<gene>
    <name evidence="1" type="primary">jg12522</name>
    <name evidence="1" type="ORF">PAEG_LOCUS9433</name>
</gene>
<protein>
    <submittedName>
        <fullName evidence="1">Jg12522 protein</fullName>
    </submittedName>
</protein>
<dbReference type="EMBL" id="CAKXAJ010024778">
    <property type="protein sequence ID" value="CAH2230177.1"/>
    <property type="molecule type" value="Genomic_DNA"/>
</dbReference>
<accession>A0A8S4R2K3</accession>
<organism evidence="1 2">
    <name type="scientific">Pararge aegeria aegeria</name>
    <dbReference type="NCBI Taxonomy" id="348720"/>
    <lineage>
        <taxon>Eukaryota</taxon>
        <taxon>Metazoa</taxon>
        <taxon>Ecdysozoa</taxon>
        <taxon>Arthropoda</taxon>
        <taxon>Hexapoda</taxon>
        <taxon>Insecta</taxon>
        <taxon>Pterygota</taxon>
        <taxon>Neoptera</taxon>
        <taxon>Endopterygota</taxon>
        <taxon>Lepidoptera</taxon>
        <taxon>Glossata</taxon>
        <taxon>Ditrysia</taxon>
        <taxon>Papilionoidea</taxon>
        <taxon>Nymphalidae</taxon>
        <taxon>Satyrinae</taxon>
        <taxon>Satyrini</taxon>
        <taxon>Parargina</taxon>
        <taxon>Pararge</taxon>
    </lineage>
</organism>